<dbReference type="InterPro" id="IPR002738">
    <property type="entry name" value="RNase_P_p30"/>
</dbReference>
<reference evidence="2" key="1">
    <citation type="journal article" date="2020" name="mSystems">
        <title>Genome- and Community-Level Interaction Insights into Carbon Utilization and Element Cycling Functions of Hydrothermarchaeota in Hydrothermal Sediment.</title>
        <authorList>
            <person name="Zhou Z."/>
            <person name="Liu Y."/>
            <person name="Xu W."/>
            <person name="Pan J."/>
            <person name="Luo Z.H."/>
            <person name="Li M."/>
        </authorList>
    </citation>
    <scope>NUCLEOTIDE SEQUENCE [LARGE SCALE GENOMIC DNA]</scope>
    <source>
        <strain evidence="2">SpSt-735</strain>
    </source>
</reference>
<proteinExistence type="predicted"/>
<organism evidence="2">
    <name type="scientific">Thermofilum pendens</name>
    <dbReference type="NCBI Taxonomy" id="2269"/>
    <lineage>
        <taxon>Archaea</taxon>
        <taxon>Thermoproteota</taxon>
        <taxon>Thermoprotei</taxon>
        <taxon>Thermofilales</taxon>
        <taxon>Thermofilaceae</taxon>
        <taxon>Thermofilum</taxon>
    </lineage>
</organism>
<dbReference type="Gene3D" id="3.20.20.140">
    <property type="entry name" value="Metal-dependent hydrolases"/>
    <property type="match status" value="1"/>
</dbReference>
<accession>A0A7C4BAQ7</accession>
<name>A0A7C4BAQ7_THEPE</name>
<comment type="caution">
    <text evidence="2">The sequence shown here is derived from an EMBL/GenBank/DDBJ whole genome shotgun (WGS) entry which is preliminary data.</text>
</comment>
<dbReference type="Pfam" id="PF01876">
    <property type="entry name" value="RNase_P_p30"/>
    <property type="match status" value="1"/>
</dbReference>
<sequence length="257" mass="28731">MPKRRRYDAFARGFTVEELSNSPEKVVEELLEIAILVREGGYQGFLPTLVLEEWSAKLRSAARALWEACLSVQNIHGLKCYPRCHVRVNRVGTAKNIVQEVRRACVILSVEAMARELYTFACRDRRVDIVTAGMRLLQPPQKGVIRYAQLRGKFFELIVGYLLEVGDVDSTASMLAGYRELASLAFRKGIPLILSAGPRKSYSPYSFRELLSFADAVLGVPAAYVAKAMGDLLDMRILENLEKISGKRPAEGVYVEG</sequence>
<protein>
    <submittedName>
        <fullName evidence="2">Uncharacterized protein</fullName>
    </submittedName>
</protein>
<dbReference type="GO" id="GO:0008033">
    <property type="term" value="P:tRNA processing"/>
    <property type="evidence" value="ECO:0007669"/>
    <property type="project" value="UniProtKB-KW"/>
</dbReference>
<dbReference type="InterPro" id="IPR016195">
    <property type="entry name" value="Pol/histidinol_Pase-like"/>
</dbReference>
<gene>
    <name evidence="2" type="ORF">ENV17_04675</name>
</gene>
<dbReference type="AlphaFoldDB" id="A0A7C4BAQ7"/>
<dbReference type="SUPFAM" id="SSF89550">
    <property type="entry name" value="PHP domain-like"/>
    <property type="match status" value="1"/>
</dbReference>
<evidence type="ECO:0000313" key="2">
    <source>
        <dbReference type="EMBL" id="HGI43659.1"/>
    </source>
</evidence>
<keyword evidence="1" id="KW-0819">tRNA processing</keyword>
<evidence type="ECO:0000256" key="1">
    <source>
        <dbReference type="ARBA" id="ARBA00022694"/>
    </source>
</evidence>
<dbReference type="EMBL" id="DTFI01000111">
    <property type="protein sequence ID" value="HGI43659.1"/>
    <property type="molecule type" value="Genomic_DNA"/>
</dbReference>